<keyword evidence="1" id="KW-0677">Repeat</keyword>
<feature type="domain" description="HYR" evidence="4">
    <location>
        <begin position="255"/>
        <end position="335"/>
    </location>
</feature>
<organism evidence="6 7">
    <name type="scientific">Dryococelus australis</name>
    <dbReference type="NCBI Taxonomy" id="614101"/>
    <lineage>
        <taxon>Eukaryota</taxon>
        <taxon>Metazoa</taxon>
        <taxon>Ecdysozoa</taxon>
        <taxon>Arthropoda</taxon>
        <taxon>Hexapoda</taxon>
        <taxon>Insecta</taxon>
        <taxon>Pterygota</taxon>
        <taxon>Neoptera</taxon>
        <taxon>Polyneoptera</taxon>
        <taxon>Phasmatodea</taxon>
        <taxon>Verophasmatodea</taxon>
        <taxon>Anareolatae</taxon>
        <taxon>Phasmatidae</taxon>
        <taxon>Eurycanthinae</taxon>
        <taxon>Dryococelus</taxon>
    </lineage>
</organism>
<dbReference type="PANTHER" id="PTHR24273">
    <property type="entry name" value="FI04643P-RELATED"/>
    <property type="match status" value="1"/>
</dbReference>
<evidence type="ECO:0000259" key="5">
    <source>
        <dbReference type="PROSITE" id="PS50923"/>
    </source>
</evidence>
<keyword evidence="3" id="KW-0768">Sushi</keyword>
<dbReference type="SMART" id="SM00032">
    <property type="entry name" value="CCP"/>
    <property type="match status" value="2"/>
</dbReference>
<dbReference type="Pfam" id="PF02494">
    <property type="entry name" value="HYR"/>
    <property type="match status" value="2"/>
</dbReference>
<dbReference type="SUPFAM" id="SSF57535">
    <property type="entry name" value="Complement control module/SCR domain"/>
    <property type="match status" value="1"/>
</dbReference>
<dbReference type="InterPro" id="IPR000436">
    <property type="entry name" value="Sushi_SCR_CCP_dom"/>
</dbReference>
<feature type="domain" description="HYR" evidence="4">
    <location>
        <begin position="69"/>
        <end position="211"/>
    </location>
</feature>
<dbReference type="Gene3D" id="2.60.40.10">
    <property type="entry name" value="Immunoglobulins"/>
    <property type="match status" value="1"/>
</dbReference>
<dbReference type="Pfam" id="PF00084">
    <property type="entry name" value="Sushi"/>
    <property type="match status" value="1"/>
</dbReference>
<accession>A0ABQ9HWV9</accession>
<comment type="caution">
    <text evidence="6">The sequence shown here is derived from an EMBL/GenBank/DDBJ whole genome shotgun (WGS) entry which is preliminary data.</text>
</comment>
<dbReference type="EMBL" id="JARBHB010000003">
    <property type="protein sequence ID" value="KAJ8888856.1"/>
    <property type="molecule type" value="Genomic_DNA"/>
</dbReference>
<proteinExistence type="predicted"/>
<comment type="caution">
    <text evidence="3">Lacks conserved residue(s) required for the propagation of feature annotation.</text>
</comment>
<dbReference type="Gene3D" id="2.10.70.10">
    <property type="entry name" value="Complement Module, domain 1"/>
    <property type="match status" value="1"/>
</dbReference>
<dbReference type="CDD" id="cd00033">
    <property type="entry name" value="CCP"/>
    <property type="match status" value="1"/>
</dbReference>
<keyword evidence="2" id="KW-1015">Disulfide bond</keyword>
<feature type="domain" description="Sushi" evidence="5">
    <location>
        <begin position="5"/>
        <end position="70"/>
    </location>
</feature>
<protein>
    <recommendedName>
        <fullName evidence="8">Sushi domain-containing protein</fullName>
    </recommendedName>
</protein>
<sequence>MYTALQCPALPQLSHGAVSPETCTASKQTYGSHCSLTCEHGYQLKGPHTRICGGRASVWSGKGSANKCVDNTPPLLRCPDDVVVPTDLGEDYASINWTLPKATDYSPPIKVNRVRFPAGSLPDSRTWVSLRMMPLFGGFSRDLLFSPALARRSISTALFIADNSGRKPALWSKPSVVPPLQMKIGITTITYTASDSSKNKAKCIFTVTVEGENGQRRNARKGETGDLRENLPTSCIIQHDSYLQKSGVTQPGIEPDREPPVVDQCEEPPPFLTDSAPTELSWETPLFHDNSGEPVQIYRYPEEDLFDYGTTLVTYTASDSAGNNATCSFNVTVEAVRDYSSPTKGNRFDSWRRLPPDFRTWESCRTMPLVGGFSPGSALALRRCSILTSLHSHRLSRPRLELTLLKGDVITRVPTFPAENVCKSPPDPINGHANCTSSSDFMHCTLTCQEGYAVAVQPRDFFCTYDETGGLLSPDFDVDPFPDCSGTRPARRTGVIQWRVVKCCEASWCLLTAVRSRCTQQETKLNTFRPLTSEQQGTLYTTCLLSFSVTVLPNSISQDSIITLSGEETLCQDPAFLSQLEPAMKENIAEKLQQICGSSELVCQVGDMKAACDQILSSIEQETNTITRRRRSVGLLAQPSLSHRNSLRGVVHTFVASLPRGERDLRVRFPAPLFHGFTSPCRYPEFLPALQALSLSSIWSLFNHGF</sequence>
<evidence type="ECO:0000259" key="4">
    <source>
        <dbReference type="PROSITE" id="PS50825"/>
    </source>
</evidence>
<dbReference type="InterPro" id="IPR013783">
    <property type="entry name" value="Ig-like_fold"/>
</dbReference>
<name>A0ABQ9HWV9_9NEOP</name>
<evidence type="ECO:0000313" key="7">
    <source>
        <dbReference type="Proteomes" id="UP001159363"/>
    </source>
</evidence>
<keyword evidence="7" id="KW-1185">Reference proteome</keyword>
<dbReference type="PROSITE" id="PS50923">
    <property type="entry name" value="SUSHI"/>
    <property type="match status" value="1"/>
</dbReference>
<gene>
    <name evidence="6" type="ORF">PR048_008350</name>
</gene>
<dbReference type="Proteomes" id="UP001159363">
    <property type="component" value="Chromosome 3"/>
</dbReference>
<evidence type="ECO:0000313" key="6">
    <source>
        <dbReference type="EMBL" id="KAJ8888856.1"/>
    </source>
</evidence>
<evidence type="ECO:0000256" key="2">
    <source>
        <dbReference type="ARBA" id="ARBA00023157"/>
    </source>
</evidence>
<evidence type="ECO:0000256" key="1">
    <source>
        <dbReference type="ARBA" id="ARBA00022737"/>
    </source>
</evidence>
<dbReference type="InterPro" id="IPR035976">
    <property type="entry name" value="Sushi/SCR/CCP_sf"/>
</dbReference>
<dbReference type="PROSITE" id="PS50825">
    <property type="entry name" value="HYR"/>
    <property type="match status" value="2"/>
</dbReference>
<evidence type="ECO:0008006" key="8">
    <source>
        <dbReference type="Google" id="ProtNLM"/>
    </source>
</evidence>
<reference evidence="6 7" key="1">
    <citation type="submission" date="2023-02" db="EMBL/GenBank/DDBJ databases">
        <title>LHISI_Scaffold_Assembly.</title>
        <authorList>
            <person name="Stuart O.P."/>
            <person name="Cleave R."/>
            <person name="Magrath M.J.L."/>
            <person name="Mikheyev A.S."/>
        </authorList>
    </citation>
    <scope>NUCLEOTIDE SEQUENCE [LARGE SCALE GENOMIC DNA]</scope>
    <source>
        <strain evidence="6">Daus_M_001</strain>
        <tissue evidence="6">Leg muscle</tissue>
    </source>
</reference>
<dbReference type="InterPro" id="IPR003410">
    <property type="entry name" value="HYR_dom"/>
</dbReference>
<dbReference type="PANTHER" id="PTHR24273:SF32">
    <property type="entry name" value="HYALIN"/>
    <property type="match status" value="1"/>
</dbReference>
<evidence type="ECO:0000256" key="3">
    <source>
        <dbReference type="PROSITE-ProRule" id="PRU00302"/>
    </source>
</evidence>